<proteinExistence type="predicted"/>
<feature type="signal peptide" evidence="2">
    <location>
        <begin position="1"/>
        <end position="28"/>
    </location>
</feature>
<dbReference type="AlphaFoldDB" id="A0A0F6SER7"/>
<dbReference type="Pfam" id="PF07466">
    <property type="entry name" value="DUF1517"/>
    <property type="match status" value="1"/>
</dbReference>
<gene>
    <name evidence="3" type="ORF">DB32_002813</name>
</gene>
<evidence type="ECO:0000313" key="4">
    <source>
        <dbReference type="Proteomes" id="UP000034883"/>
    </source>
</evidence>
<dbReference type="InterPro" id="IPR010903">
    <property type="entry name" value="DUF1517"/>
</dbReference>
<keyword evidence="1" id="KW-1133">Transmembrane helix</keyword>
<dbReference type="Proteomes" id="UP000034883">
    <property type="component" value="Chromosome"/>
</dbReference>
<feature type="chain" id="PRO_5002509545" evidence="2">
    <location>
        <begin position="29"/>
        <end position="262"/>
    </location>
</feature>
<sequence length="262" mass="28447">MSGAGWLHGLALALAVLAALATTASAQASTRRPRPFPPEQAAHLRAVARENVVLVLATAAAGAVLAGWALSRRRSRTRLASDTPIRIEQWDLAVVEVALAREHVASLRRELDEILASRLNARDVLPELANALARAPWSHVGMRQYPRVDAPIAEQRHRAVQTEIAARETLEVPPEPGRGYRGEPMRDEPEEHALVSLLVLTRAELPEALGAPPDAARRTLESLARRPTSEIVQVDVTWFPPGAGETTTTRDLLARAPRLVPA</sequence>
<dbReference type="OrthoDB" id="459043at2"/>
<reference evidence="3 4" key="1">
    <citation type="submission" date="2015-03" db="EMBL/GenBank/DDBJ databases">
        <title>Genome assembly of Sandaracinus amylolyticus DSM 53668.</title>
        <authorList>
            <person name="Sharma G."/>
            <person name="Subramanian S."/>
        </authorList>
    </citation>
    <scope>NUCLEOTIDE SEQUENCE [LARGE SCALE GENOMIC DNA]</scope>
    <source>
        <strain evidence="3 4">DSM 53668</strain>
    </source>
</reference>
<dbReference type="EMBL" id="CP011125">
    <property type="protein sequence ID" value="AKF05664.1"/>
    <property type="molecule type" value="Genomic_DNA"/>
</dbReference>
<evidence type="ECO:0000256" key="2">
    <source>
        <dbReference type="SAM" id="SignalP"/>
    </source>
</evidence>
<accession>A0A0F6SER7</accession>
<keyword evidence="2" id="KW-0732">Signal</keyword>
<organism evidence="3 4">
    <name type="scientific">Sandaracinus amylolyticus</name>
    <dbReference type="NCBI Taxonomy" id="927083"/>
    <lineage>
        <taxon>Bacteria</taxon>
        <taxon>Pseudomonadati</taxon>
        <taxon>Myxococcota</taxon>
        <taxon>Polyangia</taxon>
        <taxon>Polyangiales</taxon>
        <taxon>Sandaracinaceae</taxon>
        <taxon>Sandaracinus</taxon>
    </lineage>
</organism>
<keyword evidence="4" id="KW-1185">Reference proteome</keyword>
<evidence type="ECO:0000256" key="1">
    <source>
        <dbReference type="SAM" id="Phobius"/>
    </source>
</evidence>
<dbReference type="RefSeq" id="WP_053232912.1">
    <property type="nucleotide sequence ID" value="NZ_CP011125.1"/>
</dbReference>
<keyword evidence="1" id="KW-0812">Transmembrane</keyword>
<evidence type="ECO:0000313" key="3">
    <source>
        <dbReference type="EMBL" id="AKF05664.1"/>
    </source>
</evidence>
<name>A0A0F6SER7_9BACT</name>
<protein>
    <submittedName>
        <fullName evidence="3">Uncharacterized protein</fullName>
    </submittedName>
</protein>
<dbReference type="KEGG" id="samy:DB32_002813"/>
<dbReference type="STRING" id="927083.DB32_002813"/>
<feature type="transmembrane region" description="Helical" evidence="1">
    <location>
        <begin position="52"/>
        <end position="70"/>
    </location>
</feature>
<keyword evidence="1" id="KW-0472">Membrane</keyword>